<evidence type="ECO:0000313" key="2">
    <source>
        <dbReference type="EMBL" id="KAE9407933.1"/>
    </source>
</evidence>
<keyword evidence="1" id="KW-0472">Membrane</keyword>
<dbReference type="Proteomes" id="UP000799118">
    <property type="component" value="Unassembled WGS sequence"/>
</dbReference>
<organism evidence="2 3">
    <name type="scientific">Gymnopus androsaceus JB14</name>
    <dbReference type="NCBI Taxonomy" id="1447944"/>
    <lineage>
        <taxon>Eukaryota</taxon>
        <taxon>Fungi</taxon>
        <taxon>Dikarya</taxon>
        <taxon>Basidiomycota</taxon>
        <taxon>Agaricomycotina</taxon>
        <taxon>Agaricomycetes</taxon>
        <taxon>Agaricomycetidae</taxon>
        <taxon>Agaricales</taxon>
        <taxon>Marasmiineae</taxon>
        <taxon>Omphalotaceae</taxon>
        <taxon>Gymnopus</taxon>
    </lineage>
</organism>
<accession>A0A6A4IDX7</accession>
<evidence type="ECO:0000256" key="1">
    <source>
        <dbReference type="SAM" id="Phobius"/>
    </source>
</evidence>
<keyword evidence="1" id="KW-1133">Transmembrane helix</keyword>
<name>A0A6A4IDX7_9AGAR</name>
<evidence type="ECO:0000313" key="3">
    <source>
        <dbReference type="Proteomes" id="UP000799118"/>
    </source>
</evidence>
<keyword evidence="1" id="KW-0812">Transmembrane</keyword>
<feature type="transmembrane region" description="Helical" evidence="1">
    <location>
        <begin position="432"/>
        <end position="459"/>
    </location>
</feature>
<sequence length="546" mass="62528">MRTMVRPYESLSFRSHSKMLWGTRSSEYPVNMKSSVRYHLKNILDMIERSMPDKPTDHELPPLTVSFQTNESSLFQRLVHPEGACYYVYYNKRYYTDADITDDLTKDRVLSCINDFEDFIRARSIQLSERANVVFSINDDDPAKYICDYYVADHTTRSVFWLDTFNASWLPYWSETKGVSSLAHIEHAVVAQYWYHCHLFPHSYELTVEAVDELRDILSHCIADTITSATSTVPYNVTDLNEMLLLMNNLRKNPSTGGGVSAYSRIMHIFASQRFINFHGQPGVRLDRDCSIHYPSSKVHNRPWLMRCLSPALFSAPDLYYQSLTKLYVDGLVHEASWADFVVKMNAEWDQLILFNTVLLNANVAFLAIQSIDNASTNPGRSPPQIASFLSIVASFGSIILGLVLARKHRAKAKDTAYDAAKFLNSWMRHRLGLATLAILYSVPYALLMWGVLGFLIAFSFMCYSSSDVMVISLMSGAWFVVAILVLWCVTALASWDQRLDEPKSFWELVHSCLSFILFGLWWLAEEIVETLVRGFKLMPILIKKN</sequence>
<reference evidence="2" key="1">
    <citation type="journal article" date="2019" name="Environ. Microbiol.">
        <title>Fungal ecological strategies reflected in gene transcription - a case study of two litter decomposers.</title>
        <authorList>
            <person name="Barbi F."/>
            <person name="Kohler A."/>
            <person name="Barry K."/>
            <person name="Baskaran P."/>
            <person name="Daum C."/>
            <person name="Fauchery L."/>
            <person name="Ihrmark K."/>
            <person name="Kuo A."/>
            <person name="LaButti K."/>
            <person name="Lipzen A."/>
            <person name="Morin E."/>
            <person name="Grigoriev I.V."/>
            <person name="Henrissat B."/>
            <person name="Lindahl B."/>
            <person name="Martin F."/>
        </authorList>
    </citation>
    <scope>NUCLEOTIDE SEQUENCE</scope>
    <source>
        <strain evidence="2">JB14</strain>
    </source>
</reference>
<feature type="transmembrane region" description="Helical" evidence="1">
    <location>
        <begin position="352"/>
        <end position="372"/>
    </location>
</feature>
<keyword evidence="3" id="KW-1185">Reference proteome</keyword>
<gene>
    <name evidence="2" type="ORF">BT96DRAFT_55301</name>
</gene>
<protein>
    <submittedName>
        <fullName evidence="2">Uncharacterized protein</fullName>
    </submittedName>
</protein>
<proteinExistence type="predicted"/>
<feature type="transmembrane region" description="Helical" evidence="1">
    <location>
        <begin position="384"/>
        <end position="406"/>
    </location>
</feature>
<dbReference type="AlphaFoldDB" id="A0A6A4IDX7"/>
<dbReference type="EMBL" id="ML769393">
    <property type="protein sequence ID" value="KAE9407933.1"/>
    <property type="molecule type" value="Genomic_DNA"/>
</dbReference>
<dbReference type="OrthoDB" id="2657661at2759"/>
<feature type="transmembrane region" description="Helical" evidence="1">
    <location>
        <begin position="471"/>
        <end position="494"/>
    </location>
</feature>